<dbReference type="InterPro" id="IPR016181">
    <property type="entry name" value="Acyl_CoA_acyltransferase"/>
</dbReference>
<dbReference type="RefSeq" id="WP_244740336.1">
    <property type="nucleotide sequence ID" value="NZ_CP095071.1"/>
</dbReference>
<reference evidence="2 3" key="1">
    <citation type="submission" date="2022-04" db="EMBL/GenBank/DDBJ databases">
        <title>Gracilibacillus sp. isolated from saltern.</title>
        <authorList>
            <person name="Won M."/>
            <person name="Lee C.-M."/>
            <person name="Woen H.-Y."/>
            <person name="Kwon S.-W."/>
        </authorList>
    </citation>
    <scope>NUCLEOTIDE SEQUENCE [LARGE SCALE GENOMIC DNA]</scope>
    <source>
        <strain evidence="2 3">SSPM10-3</strain>
    </source>
</reference>
<organism evidence="2 3">
    <name type="scientific">Gracilibacillus salinarum</name>
    <dbReference type="NCBI Taxonomy" id="2932255"/>
    <lineage>
        <taxon>Bacteria</taxon>
        <taxon>Bacillati</taxon>
        <taxon>Bacillota</taxon>
        <taxon>Bacilli</taxon>
        <taxon>Bacillales</taxon>
        <taxon>Bacillaceae</taxon>
        <taxon>Gracilibacillus</taxon>
    </lineage>
</organism>
<evidence type="ECO:0000259" key="1">
    <source>
        <dbReference type="PROSITE" id="PS51186"/>
    </source>
</evidence>
<dbReference type="InterPro" id="IPR000182">
    <property type="entry name" value="GNAT_dom"/>
</dbReference>
<dbReference type="Proteomes" id="UP000831537">
    <property type="component" value="Chromosome"/>
</dbReference>
<gene>
    <name evidence="2" type="ORF">MUN87_11780</name>
</gene>
<protein>
    <submittedName>
        <fullName evidence="2">GNAT family N-acetyltransferase</fullName>
    </submittedName>
</protein>
<dbReference type="EMBL" id="CP095071">
    <property type="protein sequence ID" value="UOQ83442.1"/>
    <property type="molecule type" value="Genomic_DNA"/>
</dbReference>
<accession>A0ABY4GGQ7</accession>
<dbReference type="Pfam" id="PF00583">
    <property type="entry name" value="Acetyltransf_1"/>
    <property type="match status" value="1"/>
</dbReference>
<dbReference type="CDD" id="cd04301">
    <property type="entry name" value="NAT_SF"/>
    <property type="match status" value="1"/>
</dbReference>
<evidence type="ECO:0000313" key="3">
    <source>
        <dbReference type="Proteomes" id="UP000831537"/>
    </source>
</evidence>
<feature type="domain" description="N-acetyltransferase" evidence="1">
    <location>
        <begin position="3"/>
        <end position="149"/>
    </location>
</feature>
<evidence type="ECO:0000313" key="2">
    <source>
        <dbReference type="EMBL" id="UOQ83442.1"/>
    </source>
</evidence>
<sequence>MNYKAKKLSNQNMEECTLLYKAVFNAEPWNDGWEYKDAKERLTDIFSNRKFLGIGIYDDDQKLIGFLLGHIERWLTSNHFYLNEMCVKTELQSNGIGSRLLSEFEITCKEHNISRIYLLTAREGQAEAFYNKNGFYKSPKMMMMAKRLEG</sequence>
<dbReference type="SUPFAM" id="SSF55729">
    <property type="entry name" value="Acyl-CoA N-acyltransferases (Nat)"/>
    <property type="match status" value="1"/>
</dbReference>
<keyword evidence="3" id="KW-1185">Reference proteome</keyword>
<name>A0ABY4GGQ7_9BACI</name>
<dbReference type="Gene3D" id="3.40.630.30">
    <property type="match status" value="1"/>
</dbReference>
<proteinExistence type="predicted"/>
<dbReference type="PROSITE" id="PS51186">
    <property type="entry name" value="GNAT"/>
    <property type="match status" value="1"/>
</dbReference>